<dbReference type="PANTHER" id="PTHR22748">
    <property type="entry name" value="AP ENDONUCLEASE"/>
    <property type="match status" value="1"/>
</dbReference>
<evidence type="ECO:0000256" key="3">
    <source>
        <dbReference type="ARBA" id="ARBA00022723"/>
    </source>
</evidence>
<dbReference type="GO" id="GO:0006281">
    <property type="term" value="P:DNA repair"/>
    <property type="evidence" value="ECO:0007669"/>
    <property type="project" value="EnsemblPlants"/>
</dbReference>
<keyword evidence="8" id="KW-0539">Nucleus</keyword>
<gene>
    <name evidence="15" type="ORF">AMTR_s00041p00170140</name>
</gene>
<dbReference type="GO" id="GO:0046403">
    <property type="term" value="F:polynucleotide 3'-phosphatase activity"/>
    <property type="evidence" value="ECO:0007669"/>
    <property type="project" value="EnsemblPlants"/>
</dbReference>
<dbReference type="Pfam" id="PF06839">
    <property type="entry name" value="Zn_ribbon_GRF"/>
    <property type="match status" value="1"/>
</dbReference>
<protein>
    <recommendedName>
        <fullName evidence="2">DNA-(apurinic or apyrimidinic site) endonuclease 2</fullName>
    </recommendedName>
</protein>
<evidence type="ECO:0000256" key="1">
    <source>
        <dbReference type="ARBA" id="ARBA00007092"/>
    </source>
</evidence>
<evidence type="ECO:0000313" key="15">
    <source>
        <dbReference type="EMBL" id="ERN13388.1"/>
    </source>
</evidence>
<keyword evidence="16" id="KW-1185">Reference proteome</keyword>
<dbReference type="OMA" id="SIANCDV"/>
<comment type="cofactor">
    <cofactor evidence="10">
        <name>Mg(2+)</name>
        <dbReference type="ChEBI" id="CHEBI:18420"/>
    </cofactor>
    <cofactor evidence="10">
        <name>Mn(2+)</name>
        <dbReference type="ChEBI" id="CHEBI:29035"/>
    </cofactor>
    <text evidence="10">Probably binds two magnesium or manganese ions per subunit.</text>
</comment>
<keyword evidence="3 10" id="KW-0479">Metal-binding</keyword>
<evidence type="ECO:0000259" key="14">
    <source>
        <dbReference type="PROSITE" id="PS51999"/>
    </source>
</evidence>
<evidence type="ECO:0000256" key="8">
    <source>
        <dbReference type="ARBA" id="ARBA00023242"/>
    </source>
</evidence>
<dbReference type="eggNOG" id="KOG1294">
    <property type="taxonomic scope" value="Eukaryota"/>
</dbReference>
<keyword evidence="10" id="KW-0464">Manganese</keyword>
<feature type="binding site" evidence="10">
    <location>
        <position position="152"/>
    </location>
    <ligand>
        <name>Mg(2+)</name>
        <dbReference type="ChEBI" id="CHEBI:18420"/>
        <label>1</label>
    </ligand>
</feature>
<dbReference type="InterPro" id="IPR005135">
    <property type="entry name" value="Endo/exonuclease/phosphatase"/>
</dbReference>
<accession>W1PYJ1</accession>
<evidence type="ECO:0000256" key="6">
    <source>
        <dbReference type="ARBA" id="ARBA00022833"/>
    </source>
</evidence>
<feature type="coiled-coil region" evidence="13">
    <location>
        <begin position="397"/>
        <end position="424"/>
    </location>
</feature>
<reference evidence="16" key="1">
    <citation type="journal article" date="2013" name="Science">
        <title>The Amborella genome and the evolution of flowering plants.</title>
        <authorList>
            <consortium name="Amborella Genome Project"/>
        </authorList>
    </citation>
    <scope>NUCLEOTIDE SEQUENCE [LARGE SCALE GENOMIC DNA]</scope>
</reference>
<feature type="binding site" evidence="10">
    <location>
        <position position="150"/>
    </location>
    <ligand>
        <name>Mg(2+)</name>
        <dbReference type="ChEBI" id="CHEBI:18420"/>
        <label>1</label>
    </ligand>
</feature>
<evidence type="ECO:0000256" key="4">
    <source>
        <dbReference type="ARBA" id="ARBA00022771"/>
    </source>
</evidence>
<proteinExistence type="inferred from homology"/>
<keyword evidence="6" id="KW-0862">Zinc</keyword>
<feature type="binding site" evidence="10">
    <location>
        <position position="278"/>
    </location>
    <ligand>
        <name>Mg(2+)</name>
        <dbReference type="ChEBI" id="CHEBI:18420"/>
        <label>1</label>
    </ligand>
</feature>
<evidence type="ECO:0000256" key="11">
    <source>
        <dbReference type="PIRSR" id="PIRSR604808-3"/>
    </source>
</evidence>
<evidence type="ECO:0000256" key="7">
    <source>
        <dbReference type="ARBA" id="ARBA00022842"/>
    </source>
</evidence>
<keyword evidence="4 12" id="KW-0863">Zinc-finger</keyword>
<evidence type="ECO:0000313" key="16">
    <source>
        <dbReference type="Proteomes" id="UP000017836"/>
    </source>
</evidence>
<dbReference type="GO" id="GO:0008270">
    <property type="term" value="F:zinc ion binding"/>
    <property type="evidence" value="ECO:0007669"/>
    <property type="project" value="UniProtKB-KW"/>
</dbReference>
<dbReference type="GO" id="GO:0004527">
    <property type="term" value="F:exonuclease activity"/>
    <property type="evidence" value="ECO:0007669"/>
    <property type="project" value="EnsemblPlants"/>
</dbReference>
<feature type="site" description="Interaction with DNA substrate" evidence="11">
    <location>
        <position position="279"/>
    </location>
</feature>
<dbReference type="EMBL" id="KI392588">
    <property type="protein sequence ID" value="ERN13388.1"/>
    <property type="molecule type" value="Genomic_DNA"/>
</dbReference>
<feature type="active site" description="Proton acceptor" evidence="9">
    <location>
        <position position="279"/>
    </location>
</feature>
<feature type="site" description="Important for catalytic activity" evidence="11">
    <location>
        <position position="221"/>
    </location>
</feature>
<dbReference type="PROSITE" id="PS51435">
    <property type="entry name" value="AP_NUCLEASE_F1_4"/>
    <property type="match status" value="1"/>
</dbReference>
<keyword evidence="13" id="KW-0175">Coiled coil</keyword>
<evidence type="ECO:0000256" key="10">
    <source>
        <dbReference type="PIRSR" id="PIRSR604808-2"/>
    </source>
</evidence>
<keyword evidence="5" id="KW-0378">Hydrolase</keyword>
<organism evidence="15 16">
    <name type="scientific">Amborella trichopoda</name>
    <dbReference type="NCBI Taxonomy" id="13333"/>
    <lineage>
        <taxon>Eukaryota</taxon>
        <taxon>Viridiplantae</taxon>
        <taxon>Streptophyta</taxon>
        <taxon>Embryophyta</taxon>
        <taxon>Tracheophyta</taxon>
        <taxon>Spermatophyta</taxon>
        <taxon>Magnoliopsida</taxon>
        <taxon>Amborellales</taxon>
        <taxon>Amborellaceae</taxon>
        <taxon>Amborella</taxon>
    </lineage>
</organism>
<evidence type="ECO:0000256" key="9">
    <source>
        <dbReference type="PIRSR" id="PIRSR604808-1"/>
    </source>
</evidence>
<dbReference type="HOGENOM" id="CLU_010374_3_0_1"/>
<feature type="active site" evidence="9">
    <location>
        <position position="109"/>
    </location>
</feature>
<evidence type="ECO:0000256" key="12">
    <source>
        <dbReference type="PROSITE-ProRule" id="PRU01343"/>
    </source>
</evidence>
<feature type="site" description="Transition state stabilizer" evidence="11">
    <location>
        <position position="152"/>
    </location>
</feature>
<comment type="similarity">
    <text evidence="1">Belongs to the DNA repair enzymes AP/ExoA family.</text>
</comment>
<dbReference type="InterPro" id="IPR036691">
    <property type="entry name" value="Endo/exonu/phosph_ase_sf"/>
</dbReference>
<evidence type="ECO:0000256" key="5">
    <source>
        <dbReference type="ARBA" id="ARBA00022801"/>
    </source>
</evidence>
<feature type="active site" description="Proton donor/acceptor" evidence="9">
    <location>
        <position position="150"/>
    </location>
</feature>
<evidence type="ECO:0000256" key="2">
    <source>
        <dbReference type="ARBA" id="ARBA00013541"/>
    </source>
</evidence>
<dbReference type="PROSITE" id="PS51999">
    <property type="entry name" value="ZF_GRF"/>
    <property type="match status" value="1"/>
</dbReference>
<dbReference type="InterPro" id="IPR010666">
    <property type="entry name" value="Znf_GRF"/>
</dbReference>
<evidence type="ECO:0000256" key="13">
    <source>
        <dbReference type="SAM" id="Coils"/>
    </source>
</evidence>
<feature type="domain" description="GRF-type" evidence="14">
    <location>
        <begin position="490"/>
        <end position="540"/>
    </location>
</feature>
<dbReference type="STRING" id="13333.W1PYJ1"/>
<dbReference type="Gramene" id="ERN13388">
    <property type="protein sequence ID" value="ERN13388"/>
    <property type="gene ID" value="AMTR_s00041p00170140"/>
</dbReference>
<name>W1PYJ1_AMBTC</name>
<sequence length="546" mass="61004">MAAGYESFFSCTRTSNRGRVGYSGVATFCRVESAFSSKEVALPLAAEEGFTGLLDRSKGESVSSGAFLANIFEQVEELGPLSGMDLLKVDSEGRCVITDHGHFVLFNIYGPRAQSDNVERVQFKFTFFKVLQKRWEAILNQGRTIFIVGDLNIAPSAMDCCDAGPDFEDNSFRKWLKSLLKEGGGPFYDVFRTKHPDRKEAYTCWSPQTGAEEFNFGSRIDLILIAGPCLHQSTDSEIHDLLDCHVNECDILTQFKRSRQDNTPRWKGGRSIKLEGSDHVPVFVNLGDMPDLALHSTPPLATRYVPEVRGRQQTLVSMLQKRQVLIGEENRGTYDTLSGDCALENCKEDARRSCEVAKGSLSMPYINTNMTKKAKCRNSSQLTLKSFFKMNPAHAIIELENANADALKCEIDELINESEISEDVKETNSFDDTPIDKDPQNITQDECYGETSCHDEGNNLVQMSEKVKDSIALSEWKRIQSLMQSSIPLCKGHKEPCVARSVKKAGSKNIGRGFYVCARAKGPSSNPEARCDHFQWATSNIRQKQR</sequence>
<dbReference type="AlphaFoldDB" id="W1PYJ1"/>
<keyword evidence="7 10" id="KW-0460">Magnesium</keyword>
<feature type="binding site" evidence="10">
    <location>
        <position position="279"/>
    </location>
    <ligand>
        <name>Mg(2+)</name>
        <dbReference type="ChEBI" id="CHEBI:18420"/>
        <label>1</label>
    </ligand>
</feature>
<dbReference type="Gene3D" id="3.60.10.10">
    <property type="entry name" value="Endonuclease/exonuclease/phosphatase"/>
    <property type="match status" value="1"/>
</dbReference>
<dbReference type="PANTHER" id="PTHR22748:SF4">
    <property type="entry name" value="DNA-(APURINIC OR APYRIMIDINIC SITE) ENDONUCLEASE 2"/>
    <property type="match status" value="1"/>
</dbReference>
<dbReference type="SUPFAM" id="SSF56219">
    <property type="entry name" value="DNase I-like"/>
    <property type="match status" value="1"/>
</dbReference>
<dbReference type="InterPro" id="IPR004808">
    <property type="entry name" value="AP_endonuc_1"/>
</dbReference>
<dbReference type="Proteomes" id="UP000017836">
    <property type="component" value="Unassembled WGS sequence"/>
</dbReference>
<dbReference type="Pfam" id="PF03372">
    <property type="entry name" value="Exo_endo_phos"/>
    <property type="match status" value="1"/>
</dbReference>